<evidence type="ECO:0000256" key="3">
    <source>
        <dbReference type="SAM" id="Phobius"/>
    </source>
</evidence>
<dbReference type="InterPro" id="IPR050882">
    <property type="entry name" value="Prepilin_peptidase/N-MTase"/>
</dbReference>
<dbReference type="PRINTS" id="PR00864">
    <property type="entry name" value="PREPILNPTASE"/>
</dbReference>
<dbReference type="PANTHER" id="PTHR30487">
    <property type="entry name" value="TYPE 4 PREPILIN-LIKE PROTEINS LEADER PEPTIDE-PROCESSING ENZYME"/>
    <property type="match status" value="1"/>
</dbReference>
<keyword evidence="3" id="KW-1133">Transmembrane helix</keyword>
<reference evidence="5 6" key="1">
    <citation type="submission" date="2019-07" db="EMBL/GenBank/DDBJ databases">
        <title>Whole genome shotgun sequence of Microvirga aerophila NBRC 106136.</title>
        <authorList>
            <person name="Hosoyama A."/>
            <person name="Uohara A."/>
            <person name="Ohji S."/>
            <person name="Ichikawa N."/>
        </authorList>
    </citation>
    <scope>NUCLEOTIDE SEQUENCE [LARGE SCALE GENOMIC DNA]</scope>
    <source>
        <strain evidence="5 6">NBRC 106136</strain>
    </source>
</reference>
<evidence type="ECO:0000259" key="4">
    <source>
        <dbReference type="Pfam" id="PF01478"/>
    </source>
</evidence>
<evidence type="ECO:0000256" key="1">
    <source>
        <dbReference type="ARBA" id="ARBA00005801"/>
    </source>
</evidence>
<dbReference type="AlphaFoldDB" id="A0A512C0G5"/>
<feature type="transmembrane region" description="Helical" evidence="3">
    <location>
        <begin position="57"/>
        <end position="75"/>
    </location>
</feature>
<proteinExistence type="inferred from homology"/>
<dbReference type="GO" id="GO:0004190">
    <property type="term" value="F:aspartic-type endopeptidase activity"/>
    <property type="evidence" value="ECO:0007669"/>
    <property type="project" value="InterPro"/>
</dbReference>
<keyword evidence="3" id="KW-0812">Transmembrane</keyword>
<dbReference type="EMBL" id="BJYU01000119">
    <property type="protein sequence ID" value="GEO17706.1"/>
    <property type="molecule type" value="Genomic_DNA"/>
</dbReference>
<dbReference type="InterPro" id="IPR000045">
    <property type="entry name" value="Prepilin_IV_endopep_pep"/>
</dbReference>
<comment type="caution">
    <text evidence="5">The sequence shown here is derived from an EMBL/GenBank/DDBJ whole genome shotgun (WGS) entry which is preliminary data.</text>
</comment>
<feature type="transmembrane region" description="Helical" evidence="3">
    <location>
        <begin position="36"/>
        <end position="52"/>
    </location>
</feature>
<gene>
    <name evidence="5" type="ORF">MAE02_54020</name>
</gene>
<sequence length="173" mass="18321">MLAMSHSIALGILLLLMAYVAIIDIKFMIIPDPVNAAIFLTGMAASLALAVVNPLSALCASVLGGGFLVLIQGAFRAYRGYDGLGWGDVKFVAAAATWTGLEGVPLTLLIASVSALVYVGVRQTLDRRFNMHHRVPFGPFLALGATSIAGLQILFGRSVADIMEIWMLTPLFG</sequence>
<dbReference type="Gene3D" id="1.20.120.1220">
    <property type="match status" value="1"/>
</dbReference>
<organism evidence="5 6">
    <name type="scientific">Microvirga aerophila</name>
    <dbReference type="NCBI Taxonomy" id="670291"/>
    <lineage>
        <taxon>Bacteria</taxon>
        <taxon>Pseudomonadati</taxon>
        <taxon>Pseudomonadota</taxon>
        <taxon>Alphaproteobacteria</taxon>
        <taxon>Hyphomicrobiales</taxon>
        <taxon>Methylobacteriaceae</taxon>
        <taxon>Microvirga</taxon>
    </lineage>
</organism>
<dbReference type="GO" id="GO:0006465">
    <property type="term" value="P:signal peptide processing"/>
    <property type="evidence" value="ECO:0007669"/>
    <property type="project" value="TreeGrafter"/>
</dbReference>
<name>A0A512C0G5_9HYPH</name>
<dbReference type="InterPro" id="IPR014032">
    <property type="entry name" value="Peptidase_A24A_bac"/>
</dbReference>
<protein>
    <submittedName>
        <fullName evidence="5">Prepilin peptidase</fullName>
    </submittedName>
</protein>
<dbReference type="Pfam" id="PF01478">
    <property type="entry name" value="Peptidase_A24"/>
    <property type="match status" value="1"/>
</dbReference>
<dbReference type="Proteomes" id="UP000321085">
    <property type="component" value="Unassembled WGS sequence"/>
</dbReference>
<evidence type="ECO:0000313" key="6">
    <source>
        <dbReference type="Proteomes" id="UP000321085"/>
    </source>
</evidence>
<evidence type="ECO:0000313" key="5">
    <source>
        <dbReference type="EMBL" id="GEO17706.1"/>
    </source>
</evidence>
<feature type="transmembrane region" description="Helical" evidence="3">
    <location>
        <begin position="95"/>
        <end position="119"/>
    </location>
</feature>
<keyword evidence="3" id="KW-0472">Membrane</keyword>
<dbReference type="GO" id="GO:0005886">
    <property type="term" value="C:plasma membrane"/>
    <property type="evidence" value="ECO:0007669"/>
    <property type="project" value="TreeGrafter"/>
</dbReference>
<accession>A0A512C0G5</accession>
<feature type="domain" description="Prepilin type IV endopeptidase peptidase" evidence="4">
    <location>
        <begin position="12"/>
        <end position="119"/>
    </location>
</feature>
<feature type="transmembrane region" description="Helical" evidence="3">
    <location>
        <begin position="140"/>
        <end position="160"/>
    </location>
</feature>
<evidence type="ECO:0000256" key="2">
    <source>
        <dbReference type="RuleBase" id="RU003793"/>
    </source>
</evidence>
<feature type="transmembrane region" description="Helical" evidence="3">
    <location>
        <begin position="7"/>
        <end position="30"/>
    </location>
</feature>
<comment type="similarity">
    <text evidence="1 2">Belongs to the peptidase A24 family.</text>
</comment>
<keyword evidence="6" id="KW-1185">Reference proteome</keyword>
<dbReference type="PANTHER" id="PTHR30487:SF0">
    <property type="entry name" value="PREPILIN LEADER PEPTIDASE_N-METHYLTRANSFERASE-RELATED"/>
    <property type="match status" value="1"/>
</dbReference>